<organism evidence="2 3">
    <name type="scientific">Streptomyces niveus</name>
    <name type="common">Streptomyces spheroides</name>
    <dbReference type="NCBI Taxonomy" id="193462"/>
    <lineage>
        <taxon>Bacteria</taxon>
        <taxon>Bacillati</taxon>
        <taxon>Actinomycetota</taxon>
        <taxon>Actinomycetes</taxon>
        <taxon>Kitasatosporales</taxon>
        <taxon>Streptomycetaceae</taxon>
        <taxon>Streptomyces</taxon>
    </lineage>
</organism>
<feature type="transmembrane region" description="Helical" evidence="1">
    <location>
        <begin position="54"/>
        <end position="75"/>
    </location>
</feature>
<evidence type="ECO:0000256" key="1">
    <source>
        <dbReference type="SAM" id="Phobius"/>
    </source>
</evidence>
<sequence length="104" mass="10245">MTATPSSPQAEPTADAVGPGDRLVRVGAIVFIIGAVATLVTVAPLFLGTDPFPTIAYALCMLMGVGFVIAGAGLLRSIAAQRRQARSVEAAAPAPAGPAAGSAT</sequence>
<gene>
    <name evidence="2" type="ORF">OG442_24120</name>
</gene>
<dbReference type="RefSeq" id="WP_329077994.1">
    <property type="nucleotide sequence ID" value="NZ_CP108849.2"/>
</dbReference>
<keyword evidence="1" id="KW-0472">Membrane</keyword>
<evidence type="ECO:0000313" key="3">
    <source>
        <dbReference type="Proteomes" id="UP001432209"/>
    </source>
</evidence>
<keyword evidence="1" id="KW-0812">Transmembrane</keyword>
<dbReference type="GeneID" id="91342620"/>
<evidence type="ECO:0000313" key="2">
    <source>
        <dbReference type="EMBL" id="WUX54388.1"/>
    </source>
</evidence>
<evidence type="ECO:0008006" key="4">
    <source>
        <dbReference type="Google" id="ProtNLM"/>
    </source>
</evidence>
<feature type="transmembrane region" description="Helical" evidence="1">
    <location>
        <begin position="26"/>
        <end position="48"/>
    </location>
</feature>
<keyword evidence="3" id="KW-1185">Reference proteome</keyword>
<reference evidence="2" key="1">
    <citation type="submission" date="2022-10" db="EMBL/GenBank/DDBJ databases">
        <title>The complete genomes of actinobacterial strains from the NBC collection.</title>
        <authorList>
            <person name="Joergensen T.S."/>
            <person name="Alvarez Arevalo M."/>
            <person name="Sterndorff E.B."/>
            <person name="Faurdal D."/>
            <person name="Vuksanovic O."/>
            <person name="Mourched A.-S."/>
            <person name="Charusanti P."/>
            <person name="Shaw S."/>
            <person name="Blin K."/>
            <person name="Weber T."/>
        </authorList>
    </citation>
    <scope>NUCLEOTIDE SEQUENCE</scope>
    <source>
        <strain evidence="2">NBC_01432</strain>
    </source>
</reference>
<proteinExistence type="predicted"/>
<accession>A0ABZ2A6Q4</accession>
<keyword evidence="1" id="KW-1133">Transmembrane helix</keyword>
<dbReference type="EMBL" id="CP109495">
    <property type="protein sequence ID" value="WUX54388.1"/>
    <property type="molecule type" value="Genomic_DNA"/>
</dbReference>
<dbReference type="Proteomes" id="UP001432209">
    <property type="component" value="Chromosome"/>
</dbReference>
<protein>
    <recommendedName>
        <fullName evidence="4">Integral membrane protein</fullName>
    </recommendedName>
</protein>
<name>A0ABZ2A6Q4_STRNV</name>